<dbReference type="Proteomes" id="UP001652662">
    <property type="component" value="Chromosome 6"/>
</dbReference>
<dbReference type="GeneID" id="103540433"/>
<dbReference type="RefSeq" id="XP_070478896.1">
    <property type="nucleotide sequence ID" value="XM_070622795.1"/>
</dbReference>
<evidence type="ECO:0000313" key="2">
    <source>
        <dbReference type="Proteomes" id="UP001652662"/>
    </source>
</evidence>
<evidence type="ECO:0000256" key="1">
    <source>
        <dbReference type="SAM" id="MobiDB-lite"/>
    </source>
</evidence>
<evidence type="ECO:0000313" key="3">
    <source>
        <dbReference type="RefSeq" id="XP_070478896.1"/>
    </source>
</evidence>
<accession>A0ABM4PNX0</accession>
<organism evidence="2 3">
    <name type="scientific">Equus przewalskii</name>
    <name type="common">Przewalski's horse</name>
    <name type="synonym">Equus caballus przewalskii</name>
    <dbReference type="NCBI Taxonomy" id="9798"/>
    <lineage>
        <taxon>Eukaryota</taxon>
        <taxon>Metazoa</taxon>
        <taxon>Chordata</taxon>
        <taxon>Craniata</taxon>
        <taxon>Vertebrata</taxon>
        <taxon>Euteleostomi</taxon>
        <taxon>Mammalia</taxon>
        <taxon>Eutheria</taxon>
        <taxon>Laurasiatheria</taxon>
        <taxon>Perissodactyla</taxon>
        <taxon>Equidae</taxon>
        <taxon>Equus</taxon>
    </lineage>
</organism>
<proteinExistence type="predicted"/>
<gene>
    <name evidence="3" type="primary">SAXO5</name>
</gene>
<feature type="region of interest" description="Disordered" evidence="1">
    <location>
        <begin position="200"/>
        <end position="219"/>
    </location>
</feature>
<reference evidence="3" key="1">
    <citation type="submission" date="2025-08" db="UniProtKB">
        <authorList>
            <consortium name="RefSeq"/>
        </authorList>
    </citation>
    <scope>IDENTIFICATION</scope>
    <source>
        <tissue evidence="3">Blood</tissue>
    </source>
</reference>
<protein>
    <submittedName>
        <fullName evidence="3">Stabilizer of axonemal microtubules 5 isoform X1</fullName>
    </submittedName>
</protein>
<dbReference type="PANTHER" id="PTHR34828:SF1">
    <property type="entry name" value="TESTIS-EXPRESSED PROTEIN 45"/>
    <property type="match status" value="1"/>
</dbReference>
<dbReference type="Pfam" id="PF15373">
    <property type="entry name" value="SAXO5-like"/>
    <property type="match status" value="1"/>
</dbReference>
<dbReference type="PANTHER" id="PTHR34828">
    <property type="entry name" value="TESTIS-EXPRESSED PROTEIN 45"/>
    <property type="match status" value="1"/>
</dbReference>
<keyword evidence="2" id="KW-1185">Reference proteome</keyword>
<name>A0ABM4PNX0_EQUPR</name>
<dbReference type="InterPro" id="IPR028001">
    <property type="entry name" value="SAXO5"/>
</dbReference>
<sequence>MSPLEVAPRPAVAAGALLPSPMSLRDFLRASHFALGPDPRLHVGTLHSTTHRDFPAYPGATRALPSQRPPRAPLFQQDPRWAGEERVSEAHCVFTPPPPSERSGERELERARDRTLAMQASHLVLHADARARTGLSTARADFRWPELPARAREQIRGARLIFDRDSMPPGDRAKLRIPPTTYQELFPPHDARPQPCAPRRHLGGPNPLKWDHGRQDDGTSYQRQFQALPGPPALMCKRAASSVELGNFKSASGPVCSEQKQAYGPQGLPSHRYTGYDKAQASAHIHYVNIRPGDGLFHDRTTQAEHYYAREPEPFILHHNQTPESHILEGNWCPGPGSLTTSMHFFYGQPPPATKPPCRHPPHEKLQSHVTLGEPSLLGRFFQTSMGRDYYPPGMQHPQKAPNLHLKQSNLPQGTGELDFLTMNQKMLKPHRTAPASPTEEMFQRCKYSHMEPPLGRQRFFSTQHGDEFTFKYQGPAVLRWGNFQESHVPLGSPRQWGCWGEKVDPQAPQIPMYPCPSQQ</sequence>